<evidence type="ECO:0000313" key="2">
    <source>
        <dbReference type="Proteomes" id="UP000033070"/>
    </source>
</evidence>
<dbReference type="Proteomes" id="UP000033070">
    <property type="component" value="Chromosome"/>
</dbReference>
<proteinExistence type="predicted"/>
<dbReference type="PANTHER" id="PTHR11669">
    <property type="entry name" value="REPLICATION FACTOR C / DNA POLYMERASE III GAMMA-TAU SUBUNIT"/>
    <property type="match status" value="1"/>
</dbReference>
<organism evidence="1 2">
    <name type="scientific">Ferriphaselus amnicola</name>
    <dbReference type="NCBI Taxonomy" id="1188319"/>
    <lineage>
        <taxon>Bacteria</taxon>
        <taxon>Pseudomonadati</taxon>
        <taxon>Pseudomonadota</taxon>
        <taxon>Betaproteobacteria</taxon>
        <taxon>Nitrosomonadales</taxon>
        <taxon>Gallionellaceae</taxon>
        <taxon>Ferriphaselus</taxon>
    </lineage>
</organism>
<dbReference type="GO" id="GO:0003887">
    <property type="term" value="F:DNA-directed DNA polymerase activity"/>
    <property type="evidence" value="ECO:0007669"/>
    <property type="project" value="InterPro"/>
</dbReference>
<protein>
    <submittedName>
        <fullName evidence="1">DNA polymerase III subunit delta</fullName>
    </submittedName>
</protein>
<gene>
    <name evidence="1" type="ORF">OYT1_ch1780</name>
</gene>
<dbReference type="GO" id="GO:0006261">
    <property type="term" value="P:DNA-templated DNA replication"/>
    <property type="evidence" value="ECO:0007669"/>
    <property type="project" value="TreeGrafter"/>
</dbReference>
<dbReference type="Pfam" id="PF13177">
    <property type="entry name" value="DNA_pol3_delta2"/>
    <property type="match status" value="1"/>
</dbReference>
<dbReference type="Gene3D" id="3.40.50.300">
    <property type="entry name" value="P-loop containing nucleotide triphosphate hydrolases"/>
    <property type="match status" value="1"/>
</dbReference>
<keyword evidence="2" id="KW-1185">Reference proteome</keyword>
<reference evidence="1 2" key="1">
    <citation type="submission" date="2018-06" db="EMBL/GenBank/DDBJ databases">
        <title>OYT1 Genome Sequencing.</title>
        <authorList>
            <person name="Kato S."/>
            <person name="Itoh T."/>
            <person name="Ohkuma M."/>
        </authorList>
    </citation>
    <scope>NUCLEOTIDE SEQUENCE [LARGE SCALE GENOMIC DNA]</scope>
    <source>
        <strain evidence="1 2">OYT1</strain>
    </source>
</reference>
<accession>A0A2Z6GCG7</accession>
<dbReference type="NCBIfam" id="TIGR00678">
    <property type="entry name" value="holB"/>
    <property type="match status" value="1"/>
</dbReference>
<dbReference type="GO" id="GO:0009360">
    <property type="term" value="C:DNA polymerase III complex"/>
    <property type="evidence" value="ECO:0007669"/>
    <property type="project" value="TreeGrafter"/>
</dbReference>
<dbReference type="KEGG" id="fam:OYT1_ch1780"/>
<dbReference type="STRING" id="1188319.OYT1_00772"/>
<dbReference type="EMBL" id="AP018738">
    <property type="protein sequence ID" value="BBE51313.1"/>
    <property type="molecule type" value="Genomic_DNA"/>
</dbReference>
<dbReference type="SUPFAM" id="SSF52540">
    <property type="entry name" value="P-loop containing nucleoside triphosphate hydrolases"/>
    <property type="match status" value="1"/>
</dbReference>
<dbReference type="GO" id="GO:0008408">
    <property type="term" value="F:3'-5' exonuclease activity"/>
    <property type="evidence" value="ECO:0007669"/>
    <property type="project" value="InterPro"/>
</dbReference>
<sequence>MNALYPWQNSDWKRLQELRQRLPHALLFKGGQGIGKFDLALSFACSLLCEQPDAQGQACQHCSSCHWFAQASHPDFRLLRPEAASIEAADAGEVVESGSGKKASKIIKVEQLRALEDFFTQTAHQGRHRVVLIYPAESMPTAAANALLKTLEEPGKGLIFLLVTHKPQQLLPTILSRCLSFAVTQPDAASAQRWLAEQGVAQPAEMLAQAGFAPLLALELSSQDKGAVRSILLDALVQQSGFDWLALAEKLQRTELPQVVHGLQQWCHDLASMRFSDSVRYHLAHEATLRKLAAKVEPIQLMNFQRDLLTARRESHHPLNPRLFLESLFAAYQHCYPTR</sequence>
<dbReference type="InterPro" id="IPR027417">
    <property type="entry name" value="P-loop_NTPase"/>
</dbReference>
<dbReference type="InterPro" id="IPR050238">
    <property type="entry name" value="DNA_Rep/Repair_Clamp_Loader"/>
</dbReference>
<name>A0A2Z6GCG7_9PROT</name>
<evidence type="ECO:0000313" key="1">
    <source>
        <dbReference type="EMBL" id="BBE51313.1"/>
    </source>
</evidence>
<dbReference type="PANTHER" id="PTHR11669:SF8">
    <property type="entry name" value="DNA POLYMERASE III SUBUNIT DELTA"/>
    <property type="match status" value="1"/>
</dbReference>
<dbReference type="OrthoDB" id="9811073at2"/>
<dbReference type="AlphaFoldDB" id="A0A2Z6GCG7"/>
<dbReference type="InterPro" id="IPR004622">
    <property type="entry name" value="DNA_pol_HolB"/>
</dbReference>
<dbReference type="RefSeq" id="WP_062625993.1">
    <property type="nucleotide sequence ID" value="NZ_AP018738.1"/>
</dbReference>